<dbReference type="eggNOG" id="ENOG502ZU3V">
    <property type="taxonomic scope" value="Bacteria"/>
</dbReference>
<comment type="caution">
    <text evidence="1">The sequence shown here is derived from an EMBL/GenBank/DDBJ whole genome shotgun (WGS) entry which is preliminary data.</text>
</comment>
<reference evidence="1 2" key="1">
    <citation type="submission" date="2013-04" db="EMBL/GenBank/DDBJ databases">
        <authorList>
            <person name="Kuznetsov B."/>
            <person name="Ivanovsky R."/>
        </authorList>
    </citation>
    <scope>NUCLEOTIDE SEQUENCE [LARGE SCALE GENOMIC DNA]</scope>
    <source>
        <strain evidence="1 2">MGU-K5</strain>
    </source>
</reference>
<evidence type="ECO:0008006" key="3">
    <source>
        <dbReference type="Google" id="ProtNLM"/>
    </source>
</evidence>
<sequence>MSTDPAALIAAVGQSLFGTHWQTDMAAALSVSDRTVRRWAAGTDAPRAGVWTDLHRLCLERAQALDDLAEQLKGATGAS</sequence>
<proteinExistence type="predicted"/>
<evidence type="ECO:0000313" key="2">
    <source>
        <dbReference type="Proteomes" id="UP000015350"/>
    </source>
</evidence>
<organism evidence="1 2">
    <name type="scientific">Magnetospirillum fulvum MGU-K5</name>
    <dbReference type="NCBI Taxonomy" id="1316936"/>
    <lineage>
        <taxon>Bacteria</taxon>
        <taxon>Pseudomonadati</taxon>
        <taxon>Pseudomonadota</taxon>
        <taxon>Alphaproteobacteria</taxon>
        <taxon>Rhodospirillales</taxon>
        <taxon>Rhodospirillaceae</taxon>
        <taxon>Magnetospirillum</taxon>
    </lineage>
</organism>
<dbReference type="EMBL" id="AQPH01000001">
    <property type="protein sequence ID" value="EPY03503.1"/>
    <property type="molecule type" value="Genomic_DNA"/>
</dbReference>
<dbReference type="STRING" id="1316936.K678_00290"/>
<protein>
    <recommendedName>
        <fullName evidence="3">HTH cro/C1-type domain-containing protein</fullName>
    </recommendedName>
</protein>
<gene>
    <name evidence="1" type="ORF">K678_00290</name>
</gene>
<accession>S9SHA9</accession>
<dbReference type="AlphaFoldDB" id="S9SHA9"/>
<name>S9SHA9_MAGFU</name>
<evidence type="ECO:0000313" key="1">
    <source>
        <dbReference type="EMBL" id="EPY03503.1"/>
    </source>
</evidence>
<dbReference type="Proteomes" id="UP000015350">
    <property type="component" value="Unassembled WGS sequence"/>
</dbReference>